<protein>
    <submittedName>
        <fullName evidence="1">Uncharacterized protein</fullName>
    </submittedName>
</protein>
<proteinExistence type="predicted"/>
<dbReference type="RefSeq" id="WP_123522419.1">
    <property type="nucleotide sequence ID" value="NZ_JBHLWF010000007.1"/>
</dbReference>
<reference evidence="1 2" key="1">
    <citation type="submission" date="2019-03" db="EMBL/GenBank/DDBJ databases">
        <title>Genomic Encyclopedia of Type Strains, Phase IV (KMG-IV): sequencing the most valuable type-strain genomes for metagenomic binning, comparative biology and taxonomic classification.</title>
        <authorList>
            <person name="Goeker M."/>
        </authorList>
    </citation>
    <scope>NUCLEOTIDE SEQUENCE [LARGE SCALE GENOMIC DNA]</scope>
    <source>
        <strain evidence="1 2">DSM 21944</strain>
    </source>
</reference>
<dbReference type="AlphaFoldDB" id="A0A4S3KTI2"/>
<dbReference type="OrthoDB" id="5763254at2"/>
<keyword evidence="2" id="KW-1185">Reference proteome</keyword>
<evidence type="ECO:0000313" key="2">
    <source>
        <dbReference type="Proteomes" id="UP000294599"/>
    </source>
</evidence>
<organism evidence="1 2">
    <name type="scientific">Pseudofulvimonas gallinarii</name>
    <dbReference type="NCBI Taxonomy" id="634155"/>
    <lineage>
        <taxon>Bacteria</taxon>
        <taxon>Pseudomonadati</taxon>
        <taxon>Pseudomonadota</taxon>
        <taxon>Gammaproteobacteria</taxon>
        <taxon>Lysobacterales</taxon>
        <taxon>Rhodanobacteraceae</taxon>
        <taxon>Pseudofulvimonas</taxon>
    </lineage>
</organism>
<dbReference type="EMBL" id="SMAF01000003">
    <property type="protein sequence ID" value="TCT00380.1"/>
    <property type="molecule type" value="Genomic_DNA"/>
</dbReference>
<sequence>MKKNGLTSAVIAGIAGVAGFGSIADAVNLNPDGLGQVLIYPYYTTQSGNDTLISVVNTSDVAKAVKVRFLEGRNSREVLDFHLYLSRFDVWTAGIFSIPEGALGYPGAGVYTRDRSCTVPDIVTATPDGDMIGQIGDVTYATFVNYAYAHLDHSAAAADLLSSVERTREGYIEMIEMANIIGAGATWVTHGATGVPTNCAAARAAWDTGGWPPALQENPTGQGELFGNAMIVNAARGTVVGYAADAIEGFNYSADLHQAPGNVEPNLNDVNDLGMAFQATANVFEFGRLISATYDLTTGVGFPKVDAISALYATPHVINEYYLDGNETIQGTSEWVVTFPTKRFYVDDNPFVDASGNTQPSYSPNAPIAPFANTFWNNGACESVQITVYDREERTERRNNFSPPRPGGSALCWEAQVVTFNQSGDSSNILGSTYFQNIATPFSAGWARISFGNSSATVPRMRAARDGEVFRGLPVTGFFVANYDNGVNDSGVLANYTSLFRHRTMRDCVDEDTGQATCS</sequence>
<dbReference type="Proteomes" id="UP000294599">
    <property type="component" value="Unassembled WGS sequence"/>
</dbReference>
<comment type="caution">
    <text evidence="1">The sequence shown here is derived from an EMBL/GenBank/DDBJ whole genome shotgun (WGS) entry which is preliminary data.</text>
</comment>
<gene>
    <name evidence="1" type="ORF">EDC25_103148</name>
</gene>
<accession>A0A4S3KTI2</accession>
<evidence type="ECO:0000313" key="1">
    <source>
        <dbReference type="EMBL" id="TCT00380.1"/>
    </source>
</evidence>
<name>A0A4S3KTI2_9GAMM</name>